<name>A0ABY4Z9X8_9ACTN</name>
<gene>
    <name evidence="1" type="ORF">NFX46_20110</name>
</gene>
<dbReference type="Proteomes" id="UP001056374">
    <property type="component" value="Chromosome"/>
</dbReference>
<protein>
    <submittedName>
        <fullName evidence="1">Uncharacterized protein</fullName>
    </submittedName>
</protein>
<accession>A0ABY4Z9X8</accession>
<evidence type="ECO:0000313" key="2">
    <source>
        <dbReference type="Proteomes" id="UP001056374"/>
    </source>
</evidence>
<organism evidence="1 2">
    <name type="scientific">Streptomyces phaeoluteigriseus</name>
    <dbReference type="NCBI Taxonomy" id="114686"/>
    <lineage>
        <taxon>Bacteria</taxon>
        <taxon>Bacillati</taxon>
        <taxon>Actinomycetota</taxon>
        <taxon>Actinomycetes</taxon>
        <taxon>Kitasatosporales</taxon>
        <taxon>Streptomycetaceae</taxon>
        <taxon>Streptomyces</taxon>
        <taxon>Streptomyces aurantiacus group</taxon>
    </lineage>
</organism>
<evidence type="ECO:0000313" key="1">
    <source>
        <dbReference type="EMBL" id="USQ85844.1"/>
    </source>
</evidence>
<reference evidence="1" key="1">
    <citation type="submission" date="2022-06" db="EMBL/GenBank/DDBJ databases">
        <title>Complete genome sequence of soil microorganisms Streptomyces sp. Qhu-M197 isolated from Alpine meadows habitats on the Tibetan Plateau.</title>
        <authorList>
            <person name="Zhang B."/>
            <person name="Xiang X."/>
            <person name="Fan J."/>
        </authorList>
    </citation>
    <scope>NUCLEOTIDE SEQUENCE</scope>
    <source>
        <strain evidence="1">Qhu-M197</strain>
    </source>
</reference>
<dbReference type="EMBL" id="CP099468">
    <property type="protein sequence ID" value="USQ85844.1"/>
    <property type="molecule type" value="Genomic_DNA"/>
</dbReference>
<dbReference type="RefSeq" id="WP_252551126.1">
    <property type="nucleotide sequence ID" value="NZ_CP099468.1"/>
</dbReference>
<keyword evidence="2" id="KW-1185">Reference proteome</keyword>
<sequence>MPTRLRRTCPAGLRPHTKYCSGQLPDEHVRMVAALFDGDWTDEGVPPAALQ</sequence>
<proteinExistence type="predicted"/>